<dbReference type="InterPro" id="IPR034593">
    <property type="entry name" value="DgoD-like"/>
</dbReference>
<dbReference type="SFLD" id="SFLDF00010">
    <property type="entry name" value="dipeptide_epimerase"/>
    <property type="match status" value="1"/>
</dbReference>
<evidence type="ECO:0000313" key="7">
    <source>
        <dbReference type="EMBL" id="MFC7127412.1"/>
    </source>
</evidence>
<dbReference type="EMBL" id="JBHSZQ010000050">
    <property type="protein sequence ID" value="MFC7127412.1"/>
    <property type="molecule type" value="Genomic_DNA"/>
</dbReference>
<evidence type="ECO:0000313" key="8">
    <source>
        <dbReference type="Proteomes" id="UP001596414"/>
    </source>
</evidence>
<dbReference type="GO" id="GO:0046872">
    <property type="term" value="F:metal ion binding"/>
    <property type="evidence" value="ECO:0007669"/>
    <property type="project" value="UniProtKB-KW"/>
</dbReference>
<keyword evidence="3" id="KW-0479">Metal-binding</keyword>
<feature type="domain" description="Mandelate racemase/muconate lactonizing enzyme C-terminal" evidence="6">
    <location>
        <begin position="144"/>
        <end position="237"/>
    </location>
</feature>
<name>A0ABD5XGK4_9EURY</name>
<protein>
    <submittedName>
        <fullName evidence="7">Dipeptide epimerase</fullName>
    </submittedName>
</protein>
<accession>A0ABD5XGK4</accession>
<dbReference type="Proteomes" id="UP001596414">
    <property type="component" value="Unassembled WGS sequence"/>
</dbReference>
<dbReference type="SFLD" id="SFLDG00180">
    <property type="entry name" value="muconate_cycloisomerase"/>
    <property type="match status" value="2"/>
</dbReference>
<dbReference type="InterPro" id="IPR013341">
    <property type="entry name" value="Mandelate_racemase_N_dom"/>
</dbReference>
<dbReference type="InterPro" id="IPR036849">
    <property type="entry name" value="Enolase-like_C_sf"/>
</dbReference>
<dbReference type="SUPFAM" id="SSF54826">
    <property type="entry name" value="Enolase N-terminal domain-like"/>
    <property type="match status" value="1"/>
</dbReference>
<evidence type="ECO:0000256" key="1">
    <source>
        <dbReference type="ARBA" id="ARBA00001946"/>
    </source>
</evidence>
<dbReference type="SMART" id="SM00922">
    <property type="entry name" value="MR_MLE"/>
    <property type="match status" value="1"/>
</dbReference>
<dbReference type="InterPro" id="IPR029017">
    <property type="entry name" value="Enolase-like_N"/>
</dbReference>
<dbReference type="SFLD" id="SFLDF00009">
    <property type="entry name" value="o-succinylbenzoate_synthase"/>
    <property type="match status" value="1"/>
</dbReference>
<dbReference type="InterPro" id="IPR029065">
    <property type="entry name" value="Enolase_C-like"/>
</dbReference>
<dbReference type="InterPro" id="IPR018110">
    <property type="entry name" value="Mandel_Rmase/mucon_lact_enz_CS"/>
</dbReference>
<organism evidence="7 8">
    <name type="scientific">Halovenus rubra</name>
    <dbReference type="NCBI Taxonomy" id="869890"/>
    <lineage>
        <taxon>Archaea</taxon>
        <taxon>Methanobacteriati</taxon>
        <taxon>Methanobacteriota</taxon>
        <taxon>Stenosarchaea group</taxon>
        <taxon>Halobacteria</taxon>
        <taxon>Halobacteriales</taxon>
        <taxon>Haloarculaceae</taxon>
        <taxon>Halovenus</taxon>
    </lineage>
</organism>
<keyword evidence="4" id="KW-0460">Magnesium</keyword>
<dbReference type="SUPFAM" id="SSF51604">
    <property type="entry name" value="Enolase C-terminal domain-like"/>
    <property type="match status" value="1"/>
</dbReference>
<dbReference type="AlphaFoldDB" id="A0ABD5XGK4"/>
<evidence type="ECO:0000256" key="3">
    <source>
        <dbReference type="ARBA" id="ARBA00022723"/>
    </source>
</evidence>
<dbReference type="GO" id="GO:0016853">
    <property type="term" value="F:isomerase activity"/>
    <property type="evidence" value="ECO:0007669"/>
    <property type="project" value="UniProtKB-KW"/>
</dbReference>
<comment type="similarity">
    <text evidence="2">Belongs to the mandelate racemase/muconate lactonizing enzyme family.</text>
</comment>
<comment type="caution">
    <text evidence="7">The sequence shown here is derived from an EMBL/GenBank/DDBJ whole genome shotgun (WGS) entry which is preliminary data.</text>
</comment>
<dbReference type="RefSeq" id="WP_267637948.1">
    <property type="nucleotide sequence ID" value="NZ_JAODIY010000011.1"/>
</dbReference>
<keyword evidence="5" id="KW-0413">Isomerase</keyword>
<dbReference type="CDD" id="cd03319">
    <property type="entry name" value="L-Ala-DL-Glu_epimerase"/>
    <property type="match status" value="1"/>
</dbReference>
<comment type="cofactor">
    <cofactor evidence="1">
        <name>Mg(2+)</name>
        <dbReference type="ChEBI" id="CHEBI:18420"/>
    </cofactor>
</comment>
<proteinExistence type="inferred from homology"/>
<reference evidence="7 8" key="1">
    <citation type="journal article" date="2014" name="Int. J. Syst. Evol. Microbiol.">
        <title>Complete genome sequence of Corynebacterium casei LMG S-19264T (=DSM 44701T), isolated from a smear-ripened cheese.</title>
        <authorList>
            <consortium name="US DOE Joint Genome Institute (JGI-PGF)"/>
            <person name="Walter F."/>
            <person name="Albersmeier A."/>
            <person name="Kalinowski J."/>
            <person name="Ruckert C."/>
        </authorList>
    </citation>
    <scope>NUCLEOTIDE SEQUENCE [LARGE SCALE GENOMIC DNA]</scope>
    <source>
        <strain evidence="7 8">CGMCC 4.7215</strain>
    </source>
</reference>
<dbReference type="PROSITE" id="PS00909">
    <property type="entry name" value="MR_MLE_2"/>
    <property type="match status" value="1"/>
</dbReference>
<dbReference type="PANTHER" id="PTHR48080:SF3">
    <property type="entry name" value="ENOLASE SUPERFAMILY MEMBER DDB_G0284701"/>
    <property type="match status" value="1"/>
</dbReference>
<dbReference type="Gene3D" id="3.20.20.120">
    <property type="entry name" value="Enolase-like C-terminal domain"/>
    <property type="match status" value="1"/>
</dbReference>
<dbReference type="Pfam" id="PF13378">
    <property type="entry name" value="MR_MLE_C"/>
    <property type="match status" value="1"/>
</dbReference>
<evidence type="ECO:0000259" key="6">
    <source>
        <dbReference type="SMART" id="SM00922"/>
    </source>
</evidence>
<evidence type="ECO:0000256" key="4">
    <source>
        <dbReference type="ARBA" id="ARBA00022842"/>
    </source>
</evidence>
<dbReference type="PANTHER" id="PTHR48080">
    <property type="entry name" value="D-GALACTONATE DEHYDRATASE-RELATED"/>
    <property type="match status" value="1"/>
</dbReference>
<sequence length="350" mass="36817">MTDTEITSTAFKRHTLSLAESFTISRGTIEAAPVVTVEVADNAGRVGVGAAGPSSYYNETADSVAATLPTLLDAVEAIGDPHAQQLIADRLVELAPEEAAARAAVSIAVHDLASTQAEEPLYRRWGLDPGRAPSTSYTVAIDSPEEMRDRARRAVDRGFDVLKVKLGTAGDRERIEAVREGAPDARIRVDANCDWTAEEAVANTRWLADYGVEFVEQPVPADDIEGLRRVSVEGNIPVAADESCVTAADVPTVADAVDIVVVKLMKCGGLRPARNQILAANAHDLSVMLGCMTESNASIAGACQLAPLVDYADLDGALLLADHAYDGVPMPEGAIDLTAVESGTGVSQLD</sequence>
<dbReference type="InterPro" id="IPR034603">
    <property type="entry name" value="Dipeptide_epimerase"/>
</dbReference>
<dbReference type="Gene3D" id="3.30.390.10">
    <property type="entry name" value="Enolase-like, N-terminal domain"/>
    <property type="match status" value="1"/>
</dbReference>
<evidence type="ECO:0000256" key="2">
    <source>
        <dbReference type="ARBA" id="ARBA00008031"/>
    </source>
</evidence>
<evidence type="ECO:0000256" key="5">
    <source>
        <dbReference type="ARBA" id="ARBA00023235"/>
    </source>
</evidence>
<gene>
    <name evidence="7" type="ORF">ACFQJ7_15535</name>
</gene>
<dbReference type="SFLD" id="SFLDS00001">
    <property type="entry name" value="Enolase"/>
    <property type="match status" value="2"/>
</dbReference>
<dbReference type="InterPro" id="IPR013342">
    <property type="entry name" value="Mandelate_racemase_C"/>
</dbReference>
<dbReference type="Pfam" id="PF02746">
    <property type="entry name" value="MR_MLE_N"/>
    <property type="match status" value="1"/>
</dbReference>